<dbReference type="Gene3D" id="1.10.10.60">
    <property type="entry name" value="Homeodomain-like"/>
    <property type="match status" value="1"/>
</dbReference>
<name>A0A2U2BWK4_9PROT</name>
<dbReference type="Proteomes" id="UP000245168">
    <property type="component" value="Unassembled WGS sequence"/>
</dbReference>
<dbReference type="AlphaFoldDB" id="A0A2U2BWK4"/>
<evidence type="ECO:0000256" key="1">
    <source>
        <dbReference type="SAM" id="MobiDB-lite"/>
    </source>
</evidence>
<feature type="compositionally biased region" description="Low complexity" evidence="1">
    <location>
        <begin position="78"/>
        <end position="88"/>
    </location>
</feature>
<protein>
    <submittedName>
        <fullName evidence="2">Uncharacterized protein</fullName>
    </submittedName>
</protein>
<dbReference type="OrthoDB" id="7632504at2"/>
<feature type="region of interest" description="Disordered" evidence="1">
    <location>
        <begin position="68"/>
        <end position="96"/>
    </location>
</feature>
<gene>
    <name evidence="2" type="ORF">DDZ18_01895</name>
</gene>
<dbReference type="EMBL" id="QEXV01000001">
    <property type="protein sequence ID" value="PWE18382.1"/>
    <property type="molecule type" value="Genomic_DNA"/>
</dbReference>
<dbReference type="RefSeq" id="WP_109251657.1">
    <property type="nucleotide sequence ID" value="NZ_QEXV01000001.1"/>
</dbReference>
<keyword evidence="3" id="KW-1185">Reference proteome</keyword>
<proteinExistence type="predicted"/>
<accession>A0A2U2BWK4</accession>
<evidence type="ECO:0000313" key="2">
    <source>
        <dbReference type="EMBL" id="PWE18382.1"/>
    </source>
</evidence>
<comment type="caution">
    <text evidence="2">The sequence shown here is derived from an EMBL/GenBank/DDBJ whole genome shotgun (WGS) entry which is preliminary data.</text>
</comment>
<organism evidence="2 3">
    <name type="scientific">Marinicauda salina</name>
    <dbReference type="NCBI Taxonomy" id="2135793"/>
    <lineage>
        <taxon>Bacteria</taxon>
        <taxon>Pseudomonadati</taxon>
        <taxon>Pseudomonadota</taxon>
        <taxon>Alphaproteobacteria</taxon>
        <taxon>Maricaulales</taxon>
        <taxon>Maricaulaceae</taxon>
        <taxon>Marinicauda</taxon>
    </lineage>
</organism>
<reference evidence="3" key="1">
    <citation type="submission" date="2018-05" db="EMBL/GenBank/DDBJ databases">
        <authorList>
            <person name="Liu B.-T."/>
        </authorList>
    </citation>
    <scope>NUCLEOTIDE SEQUENCE [LARGE SCALE GENOMIC DNA]</scope>
    <source>
        <strain evidence="3">WD6-1</strain>
    </source>
</reference>
<evidence type="ECO:0000313" key="3">
    <source>
        <dbReference type="Proteomes" id="UP000245168"/>
    </source>
</evidence>
<sequence>MVYGVKSEGYGRNAGKRWRRDDIADLKALARKGAPVRVISLKLGRPDSAVKAKAAELGLSVSAEPVRVAPGPRRTLRRSPAAPPTAARDGQLELFQ</sequence>